<keyword evidence="13" id="KW-0325">Glycoprotein</keyword>
<comment type="subcellular location">
    <subcellularLocation>
        <location evidence="2">Golgi apparatus</location>
        <location evidence="2">Golgi stack membrane</location>
        <topology evidence="2">Single-pass type II membrane protein</topology>
    </subcellularLocation>
</comment>
<comment type="cofactor">
    <cofactor evidence="1">
        <name>NAD(+)</name>
        <dbReference type="ChEBI" id="CHEBI:57540"/>
    </cofactor>
</comment>
<organism evidence="16 17">
    <name type="scientific">Candidatus Beckwithbacteria bacterium CG23_combo_of_CG06-09_8_20_14_all_47_9</name>
    <dbReference type="NCBI Taxonomy" id="1974498"/>
    <lineage>
        <taxon>Bacteria</taxon>
        <taxon>Candidatus Beckwithiibacteriota</taxon>
    </lineage>
</organism>
<comment type="similarity">
    <text evidence="4">Belongs to the NAD(P)-dependent epimerase/dehydratase family. UDP-glucuronic acid decarboxylase subfamily.</text>
</comment>
<dbReference type="GO" id="GO:0033320">
    <property type="term" value="P:UDP-D-xylose biosynthetic process"/>
    <property type="evidence" value="ECO:0007669"/>
    <property type="project" value="UniProtKB-UniPathway"/>
</dbReference>
<dbReference type="Pfam" id="PF16363">
    <property type="entry name" value="GDP_Man_Dehyd"/>
    <property type="match status" value="1"/>
</dbReference>
<keyword evidence="11" id="KW-0333">Golgi apparatus</keyword>
<dbReference type="GO" id="GO:0005737">
    <property type="term" value="C:cytoplasm"/>
    <property type="evidence" value="ECO:0007669"/>
    <property type="project" value="TreeGrafter"/>
</dbReference>
<dbReference type="GO" id="GO:0070403">
    <property type="term" value="F:NAD+ binding"/>
    <property type="evidence" value="ECO:0007669"/>
    <property type="project" value="InterPro"/>
</dbReference>
<dbReference type="InterPro" id="IPR016040">
    <property type="entry name" value="NAD(P)-bd_dom"/>
</dbReference>
<accession>A0A2H0B2R3</accession>
<evidence type="ECO:0000256" key="12">
    <source>
        <dbReference type="ARBA" id="ARBA00023136"/>
    </source>
</evidence>
<dbReference type="Proteomes" id="UP000231081">
    <property type="component" value="Unassembled WGS sequence"/>
</dbReference>
<evidence type="ECO:0000256" key="13">
    <source>
        <dbReference type="ARBA" id="ARBA00023180"/>
    </source>
</evidence>
<keyword evidence="8" id="KW-0735">Signal-anchor</keyword>
<keyword evidence="9" id="KW-1133">Transmembrane helix</keyword>
<dbReference type="InterPro" id="IPR044516">
    <property type="entry name" value="UXS-like"/>
</dbReference>
<comment type="caution">
    <text evidence="16">The sequence shown here is derived from an EMBL/GenBank/DDBJ whole genome shotgun (WGS) entry which is preliminary data.</text>
</comment>
<feature type="domain" description="NAD(P)-binding" evidence="15">
    <location>
        <begin position="4"/>
        <end position="313"/>
    </location>
</feature>
<reference evidence="16 17" key="1">
    <citation type="submission" date="2017-09" db="EMBL/GenBank/DDBJ databases">
        <title>Depth-based differentiation of microbial function through sediment-hosted aquifers and enrichment of novel symbionts in the deep terrestrial subsurface.</title>
        <authorList>
            <person name="Probst A.J."/>
            <person name="Ladd B."/>
            <person name="Jarett J.K."/>
            <person name="Geller-Mcgrath D.E."/>
            <person name="Sieber C.M."/>
            <person name="Emerson J.B."/>
            <person name="Anantharaman K."/>
            <person name="Thomas B.C."/>
            <person name="Malmstrom R."/>
            <person name="Stieglmeier M."/>
            <person name="Klingl A."/>
            <person name="Woyke T."/>
            <person name="Ryan C.M."/>
            <person name="Banfield J.F."/>
        </authorList>
    </citation>
    <scope>NUCLEOTIDE SEQUENCE [LARGE SCALE GENOMIC DNA]</scope>
    <source>
        <strain evidence="16">CG23_combo_of_CG06-09_8_20_14_all_47_9</strain>
    </source>
</reference>
<dbReference type="FunFam" id="3.40.50.720:FF:000065">
    <property type="entry name" value="UDP-glucuronic acid decarboxylase 1"/>
    <property type="match status" value="1"/>
</dbReference>
<protein>
    <recommendedName>
        <fullName evidence="5">UDP-glucuronate decarboxylase</fullName>
        <ecNumber evidence="5">4.1.1.35</ecNumber>
    </recommendedName>
</protein>
<name>A0A2H0B2R3_9BACT</name>
<dbReference type="PANTHER" id="PTHR43078">
    <property type="entry name" value="UDP-GLUCURONIC ACID DECARBOXYLASE-RELATED"/>
    <property type="match status" value="1"/>
</dbReference>
<evidence type="ECO:0000256" key="3">
    <source>
        <dbReference type="ARBA" id="ARBA00005100"/>
    </source>
</evidence>
<dbReference type="InterPro" id="IPR036291">
    <property type="entry name" value="NAD(P)-bd_dom_sf"/>
</dbReference>
<dbReference type="EMBL" id="PCSQ01000106">
    <property type="protein sequence ID" value="PIP51947.1"/>
    <property type="molecule type" value="Genomic_DNA"/>
</dbReference>
<proteinExistence type="inferred from homology"/>
<dbReference type="PRINTS" id="PR01713">
    <property type="entry name" value="NUCEPIMERASE"/>
</dbReference>
<dbReference type="Gene3D" id="3.40.50.720">
    <property type="entry name" value="NAD(P)-binding Rossmann-like Domain"/>
    <property type="match status" value="1"/>
</dbReference>
<keyword evidence="12" id="KW-0472">Membrane</keyword>
<evidence type="ECO:0000259" key="15">
    <source>
        <dbReference type="Pfam" id="PF16363"/>
    </source>
</evidence>
<dbReference type="GO" id="GO:0042732">
    <property type="term" value="P:D-xylose metabolic process"/>
    <property type="evidence" value="ECO:0007669"/>
    <property type="project" value="InterPro"/>
</dbReference>
<evidence type="ECO:0000256" key="7">
    <source>
        <dbReference type="ARBA" id="ARBA00022793"/>
    </source>
</evidence>
<keyword evidence="10" id="KW-0520">NAD</keyword>
<keyword evidence="7" id="KW-0210">Decarboxylase</keyword>
<evidence type="ECO:0000313" key="16">
    <source>
        <dbReference type="EMBL" id="PIP51947.1"/>
    </source>
</evidence>
<keyword evidence="14" id="KW-0456">Lyase</keyword>
<gene>
    <name evidence="16" type="ORF">COX09_04305</name>
</gene>
<sequence>MQILVAGGAGFIGSHLCQSLLKDGYRVICIDNFLTGKKANVAPLLAHPKFLLINTDVSKPLPEALIEEKLDYIFHLASPASPNSLSPLSYMNLPLETMDANSLGTRRLLRLARKHKAKFLFASTSEVYGDPQVHPQPETYWGYVNPIGIRSCYDEAKRFGEALTMVYIRRFKLNARIVRIFNTYGPRMDIKDGRAVANFIVQALTNQPITIYGQGKQTRSFCYVDDLVTGLKKALLTESSKGQVINLGNPEEFTVLDLAKKIKRATGSASPIKIEAMELPEDDPEKRRPDISRAKKLLGWQPKIKFSRGLEKTIAYFREKLANEPK</sequence>
<dbReference type="UniPathway" id="UPA00796">
    <property type="reaction ID" value="UER00771"/>
</dbReference>
<evidence type="ECO:0000313" key="17">
    <source>
        <dbReference type="Proteomes" id="UP000231081"/>
    </source>
</evidence>
<dbReference type="GO" id="GO:0048040">
    <property type="term" value="F:UDP-glucuronate decarboxylase activity"/>
    <property type="evidence" value="ECO:0007669"/>
    <property type="project" value="UniProtKB-EC"/>
</dbReference>
<evidence type="ECO:0000256" key="10">
    <source>
        <dbReference type="ARBA" id="ARBA00023027"/>
    </source>
</evidence>
<evidence type="ECO:0000256" key="5">
    <source>
        <dbReference type="ARBA" id="ARBA00012290"/>
    </source>
</evidence>
<evidence type="ECO:0000256" key="14">
    <source>
        <dbReference type="ARBA" id="ARBA00023239"/>
    </source>
</evidence>
<dbReference type="SUPFAM" id="SSF51735">
    <property type="entry name" value="NAD(P)-binding Rossmann-fold domains"/>
    <property type="match status" value="1"/>
</dbReference>
<dbReference type="AlphaFoldDB" id="A0A2H0B2R3"/>
<evidence type="ECO:0000256" key="9">
    <source>
        <dbReference type="ARBA" id="ARBA00022989"/>
    </source>
</evidence>
<dbReference type="EC" id="4.1.1.35" evidence="5"/>
<evidence type="ECO:0000256" key="6">
    <source>
        <dbReference type="ARBA" id="ARBA00022692"/>
    </source>
</evidence>
<dbReference type="PANTHER" id="PTHR43078:SF6">
    <property type="entry name" value="UDP-GLUCURONIC ACID DECARBOXYLASE 1"/>
    <property type="match status" value="1"/>
</dbReference>
<evidence type="ECO:0000256" key="11">
    <source>
        <dbReference type="ARBA" id="ARBA00023034"/>
    </source>
</evidence>
<comment type="pathway">
    <text evidence="3">Nucleotide-sugar biosynthesis; UDP-alpha-D-xylose biosynthesis; UDP-alpha-D-xylose from UDP-alpha-D-glucuronate: step 1/1.</text>
</comment>
<evidence type="ECO:0000256" key="2">
    <source>
        <dbReference type="ARBA" id="ARBA00004447"/>
    </source>
</evidence>
<evidence type="ECO:0000256" key="1">
    <source>
        <dbReference type="ARBA" id="ARBA00001911"/>
    </source>
</evidence>
<evidence type="ECO:0000256" key="8">
    <source>
        <dbReference type="ARBA" id="ARBA00022968"/>
    </source>
</evidence>
<keyword evidence="6" id="KW-0812">Transmembrane</keyword>
<dbReference type="CDD" id="cd05230">
    <property type="entry name" value="UGD_SDR_e"/>
    <property type="match status" value="1"/>
</dbReference>
<evidence type="ECO:0000256" key="4">
    <source>
        <dbReference type="ARBA" id="ARBA00007505"/>
    </source>
</evidence>